<dbReference type="EMBL" id="CABIJS010000077">
    <property type="protein sequence ID" value="VUZ41942.1"/>
    <property type="molecule type" value="Genomic_DNA"/>
</dbReference>
<evidence type="ECO:0000256" key="2">
    <source>
        <dbReference type="ARBA" id="ARBA00004141"/>
    </source>
</evidence>
<keyword evidence="6" id="KW-0808">Transferase</keyword>
<dbReference type="WBParaSite" id="HDID_0000239401-mRNA-1">
    <property type="protein sequence ID" value="HDID_0000239401-mRNA-1"/>
    <property type="gene ID" value="HDID_0000239401"/>
</dbReference>
<feature type="transmembrane region" description="Helical" evidence="13">
    <location>
        <begin position="88"/>
        <end position="109"/>
    </location>
</feature>
<organism evidence="18">
    <name type="scientific">Hymenolepis diminuta</name>
    <name type="common">Rat tapeworm</name>
    <dbReference type="NCBI Taxonomy" id="6216"/>
    <lineage>
        <taxon>Eukaryota</taxon>
        <taxon>Metazoa</taxon>
        <taxon>Spiralia</taxon>
        <taxon>Lophotrochozoa</taxon>
        <taxon>Platyhelminthes</taxon>
        <taxon>Cestoda</taxon>
        <taxon>Eucestoda</taxon>
        <taxon>Cyclophyllidea</taxon>
        <taxon>Hymenolepididae</taxon>
        <taxon>Hymenolepis</taxon>
    </lineage>
</organism>
<accession>A0A0R3SCR2</accession>
<comment type="subcellular location">
    <subcellularLocation>
        <location evidence="13">Endoplasmic reticulum membrane</location>
        <topology evidence="13">Multi-pass membrane protein</topology>
    </subcellularLocation>
    <subcellularLocation>
        <location evidence="2">Membrane</location>
        <topology evidence="2">Multi-pass membrane protein</topology>
    </subcellularLocation>
</comment>
<dbReference type="EMBL" id="UYSG01000578">
    <property type="protein sequence ID" value="VDL19856.1"/>
    <property type="molecule type" value="Genomic_DNA"/>
</dbReference>
<dbReference type="GO" id="GO:0005789">
    <property type="term" value="C:endoplasmic reticulum membrane"/>
    <property type="evidence" value="ECO:0007669"/>
    <property type="project" value="UniProtKB-SubCell"/>
</dbReference>
<evidence type="ECO:0000256" key="12">
    <source>
        <dbReference type="ARBA" id="ARBA00023656"/>
    </source>
</evidence>
<evidence type="ECO:0000256" key="7">
    <source>
        <dbReference type="ARBA" id="ARBA00022691"/>
    </source>
</evidence>
<feature type="transmembrane region" description="Helical" evidence="13">
    <location>
        <begin position="42"/>
        <end position="62"/>
    </location>
</feature>
<keyword evidence="13" id="KW-0256">Endoplasmic reticulum</keyword>
<keyword evidence="5 13" id="KW-0489">Methyltransferase</keyword>
<comment type="function">
    <text evidence="11">Catalyzes the post-translational methylation of isoprenylated C-terminal cysteine residues.</text>
</comment>
<dbReference type="EC" id="2.1.1.100" evidence="4 13"/>
<dbReference type="PANTHER" id="PTHR12714">
    <property type="entry name" value="PROTEIN-S ISOPRENYLCYSTEINE O-METHYLTRANSFERASE"/>
    <property type="match status" value="1"/>
</dbReference>
<evidence type="ECO:0000256" key="4">
    <source>
        <dbReference type="ARBA" id="ARBA00012151"/>
    </source>
</evidence>
<reference evidence="14 16" key="2">
    <citation type="submission" date="2018-11" db="EMBL/GenBank/DDBJ databases">
        <authorList>
            <consortium name="Pathogen Informatics"/>
        </authorList>
    </citation>
    <scope>NUCLEOTIDE SEQUENCE [LARGE SCALE GENOMIC DNA]</scope>
</reference>
<evidence type="ECO:0000313" key="17">
    <source>
        <dbReference type="Proteomes" id="UP000321570"/>
    </source>
</evidence>
<dbReference type="Proteomes" id="UP000274504">
    <property type="component" value="Unassembled WGS sequence"/>
</dbReference>
<evidence type="ECO:0000256" key="11">
    <source>
        <dbReference type="ARBA" id="ARBA00023572"/>
    </source>
</evidence>
<evidence type="ECO:0000256" key="8">
    <source>
        <dbReference type="ARBA" id="ARBA00022692"/>
    </source>
</evidence>
<comment type="similarity">
    <text evidence="3 13">Belongs to the class VI-like SAM-binding methyltransferase superfamily. Isoprenylcysteine carboxyl methyltransferase family.</text>
</comment>
<feature type="transmembrane region" description="Helical" evidence="13">
    <location>
        <begin position="160"/>
        <end position="178"/>
    </location>
</feature>
<sequence length="313" mass="36354">MFPTALPWPAPTSLVGFLLGILFLFIYHFILLYLIEFFSFTTFIILPILFVLTLYVLTRFVFRRTVDYLLSYVNRGSKLDPDGYQPNLTIAFCLGGVFALGFILSYHAFRDLSHPRIVFPFAIYLALLAFFHWSEFFVATLTSPSRANIDLYLLDHSPEYIGAMVLSFLEYWLEVYFWPTKYTSLMLANIIGLAMAVLGEIIRKAAMLTAADNFNHYIEYTLRKDHRLVRSGIYAFCRHPAYSGWFFWSVGTQILLVNPLCSVLYPIAAYLFFKDRVYTEEQSLIIFFGDDYRAYQREVSTGLPFIQGYIEDD</sequence>
<evidence type="ECO:0000256" key="10">
    <source>
        <dbReference type="ARBA" id="ARBA00023136"/>
    </source>
</evidence>
<evidence type="ECO:0000256" key="9">
    <source>
        <dbReference type="ARBA" id="ARBA00022989"/>
    </source>
</evidence>
<dbReference type="STRING" id="6216.A0A0R3SCR2"/>
<dbReference type="InterPro" id="IPR007269">
    <property type="entry name" value="ICMT_MeTrfase"/>
</dbReference>
<gene>
    <name evidence="14" type="ORF">HDID_LOCUS2395</name>
    <name evidence="15" type="ORF">WMSIL1_LOCUS2682</name>
</gene>
<dbReference type="AlphaFoldDB" id="A0A0R3SCR2"/>
<evidence type="ECO:0000313" key="18">
    <source>
        <dbReference type="WBParaSite" id="HDID_0000239401-mRNA-1"/>
    </source>
</evidence>
<name>A0A0R3SCR2_HYMDI</name>
<feature type="transmembrane region" description="Helical" evidence="13">
    <location>
        <begin position="12"/>
        <end position="35"/>
    </location>
</feature>
<evidence type="ECO:0000256" key="13">
    <source>
        <dbReference type="RuleBase" id="RU362022"/>
    </source>
</evidence>
<protein>
    <recommendedName>
        <fullName evidence="12 13">Protein-S-isoprenylcysteine O-methyltransferase</fullName>
        <ecNumber evidence="4 13">2.1.1.100</ecNumber>
    </recommendedName>
</protein>
<dbReference type="PANTHER" id="PTHR12714:SF9">
    <property type="entry name" value="PROTEIN-S-ISOPRENYLCYSTEINE O-METHYLTRANSFERASE"/>
    <property type="match status" value="1"/>
</dbReference>
<reference evidence="15 17" key="3">
    <citation type="submission" date="2019-07" db="EMBL/GenBank/DDBJ databases">
        <authorList>
            <person name="Jastrzebski P J."/>
            <person name="Paukszto L."/>
            <person name="Jastrzebski P J."/>
        </authorList>
    </citation>
    <scope>NUCLEOTIDE SEQUENCE [LARGE SCALE GENOMIC DNA]</scope>
    <source>
        <strain evidence="15 17">WMS-il1</strain>
    </source>
</reference>
<dbReference type="Pfam" id="PF04140">
    <property type="entry name" value="ICMT"/>
    <property type="match status" value="1"/>
</dbReference>
<dbReference type="OrthoDB" id="422086at2759"/>
<feature type="transmembrane region" description="Helical" evidence="13">
    <location>
        <begin position="185"/>
        <end position="202"/>
    </location>
</feature>
<dbReference type="GO" id="GO:0004671">
    <property type="term" value="F:protein C-terminal S-isoprenylcysteine carboxyl O-methyltransferase activity"/>
    <property type="evidence" value="ECO:0007669"/>
    <property type="project" value="UniProtKB-EC"/>
</dbReference>
<dbReference type="PROSITE" id="PS51564">
    <property type="entry name" value="SAM_ICMT"/>
    <property type="match status" value="1"/>
</dbReference>
<evidence type="ECO:0000313" key="16">
    <source>
        <dbReference type="Proteomes" id="UP000274504"/>
    </source>
</evidence>
<keyword evidence="9 13" id="KW-1133">Transmembrane helix</keyword>
<keyword evidence="10 13" id="KW-0472">Membrane</keyword>
<keyword evidence="17" id="KW-1185">Reference proteome</keyword>
<dbReference type="Gene3D" id="1.20.120.1630">
    <property type="match status" value="1"/>
</dbReference>
<dbReference type="GO" id="GO:0032259">
    <property type="term" value="P:methylation"/>
    <property type="evidence" value="ECO:0007669"/>
    <property type="project" value="UniProtKB-KW"/>
</dbReference>
<dbReference type="InterPro" id="IPR025770">
    <property type="entry name" value="PPMT_MeTrfase"/>
</dbReference>
<evidence type="ECO:0000256" key="3">
    <source>
        <dbReference type="ARBA" id="ARBA00009140"/>
    </source>
</evidence>
<evidence type="ECO:0000313" key="15">
    <source>
        <dbReference type="EMBL" id="VUZ41942.1"/>
    </source>
</evidence>
<evidence type="ECO:0000256" key="5">
    <source>
        <dbReference type="ARBA" id="ARBA00022603"/>
    </source>
</evidence>
<evidence type="ECO:0000256" key="1">
    <source>
        <dbReference type="ARBA" id="ARBA00001450"/>
    </source>
</evidence>
<feature type="transmembrane region" description="Helical" evidence="13">
    <location>
        <begin position="245"/>
        <end position="273"/>
    </location>
</feature>
<evidence type="ECO:0000256" key="6">
    <source>
        <dbReference type="ARBA" id="ARBA00022679"/>
    </source>
</evidence>
<evidence type="ECO:0000313" key="14">
    <source>
        <dbReference type="EMBL" id="VDL19856.1"/>
    </source>
</evidence>
<keyword evidence="7 13" id="KW-0949">S-adenosyl-L-methionine</keyword>
<comment type="catalytic activity">
    <reaction evidence="1 13">
        <text>[protein]-C-terminal S-[(2E,6E)-farnesyl]-L-cysteine + S-adenosyl-L-methionine = [protein]-C-terminal S-[(2E,6E)-farnesyl]-L-cysteine methyl ester + S-adenosyl-L-homocysteine</text>
        <dbReference type="Rhea" id="RHEA:21672"/>
        <dbReference type="Rhea" id="RHEA-COMP:12125"/>
        <dbReference type="Rhea" id="RHEA-COMP:12126"/>
        <dbReference type="ChEBI" id="CHEBI:57856"/>
        <dbReference type="ChEBI" id="CHEBI:59789"/>
        <dbReference type="ChEBI" id="CHEBI:90510"/>
        <dbReference type="ChEBI" id="CHEBI:90511"/>
        <dbReference type="EC" id="2.1.1.100"/>
    </reaction>
</comment>
<proteinExistence type="inferred from homology"/>
<reference evidence="18" key="1">
    <citation type="submission" date="2017-02" db="UniProtKB">
        <authorList>
            <consortium name="WormBaseParasite"/>
        </authorList>
    </citation>
    <scope>IDENTIFICATION</scope>
</reference>
<dbReference type="Proteomes" id="UP000321570">
    <property type="component" value="Unassembled WGS sequence"/>
</dbReference>
<keyword evidence="8 13" id="KW-0812">Transmembrane</keyword>
<feature type="transmembrane region" description="Helical" evidence="13">
    <location>
        <begin position="121"/>
        <end position="140"/>
    </location>
</feature>